<name>A0A067SWH4_GALM3</name>
<dbReference type="Pfam" id="PF04828">
    <property type="entry name" value="GFA"/>
    <property type="match status" value="1"/>
</dbReference>
<organism evidence="6 7">
    <name type="scientific">Galerina marginata (strain CBS 339.88)</name>
    <dbReference type="NCBI Taxonomy" id="685588"/>
    <lineage>
        <taxon>Eukaryota</taxon>
        <taxon>Fungi</taxon>
        <taxon>Dikarya</taxon>
        <taxon>Basidiomycota</taxon>
        <taxon>Agaricomycotina</taxon>
        <taxon>Agaricomycetes</taxon>
        <taxon>Agaricomycetidae</taxon>
        <taxon>Agaricales</taxon>
        <taxon>Agaricineae</taxon>
        <taxon>Strophariaceae</taxon>
        <taxon>Galerina</taxon>
    </lineage>
</organism>
<dbReference type="STRING" id="685588.A0A067SWH4"/>
<dbReference type="SUPFAM" id="SSF51316">
    <property type="entry name" value="Mss4-like"/>
    <property type="match status" value="1"/>
</dbReference>
<evidence type="ECO:0000313" key="7">
    <source>
        <dbReference type="Proteomes" id="UP000027222"/>
    </source>
</evidence>
<proteinExistence type="inferred from homology"/>
<protein>
    <recommendedName>
        <fullName evidence="5">CENP-V/GFA domain-containing protein</fullName>
    </recommendedName>
</protein>
<dbReference type="AlphaFoldDB" id="A0A067SWH4"/>
<evidence type="ECO:0000259" key="5">
    <source>
        <dbReference type="PROSITE" id="PS51891"/>
    </source>
</evidence>
<dbReference type="InterPro" id="IPR011057">
    <property type="entry name" value="Mss4-like_sf"/>
</dbReference>
<dbReference type="Gene3D" id="3.90.1590.10">
    <property type="entry name" value="glutathione-dependent formaldehyde- activating enzyme (gfa)"/>
    <property type="match status" value="1"/>
</dbReference>
<evidence type="ECO:0000256" key="1">
    <source>
        <dbReference type="ARBA" id="ARBA00005495"/>
    </source>
</evidence>
<keyword evidence="4" id="KW-0456">Lyase</keyword>
<dbReference type="GO" id="GO:0046872">
    <property type="term" value="F:metal ion binding"/>
    <property type="evidence" value="ECO:0007669"/>
    <property type="project" value="UniProtKB-KW"/>
</dbReference>
<evidence type="ECO:0000313" key="6">
    <source>
        <dbReference type="EMBL" id="KDR72019.1"/>
    </source>
</evidence>
<dbReference type="PANTHER" id="PTHR33337:SF40">
    <property type="entry name" value="CENP-V_GFA DOMAIN-CONTAINING PROTEIN-RELATED"/>
    <property type="match status" value="1"/>
</dbReference>
<keyword evidence="7" id="KW-1185">Reference proteome</keyword>
<dbReference type="OrthoDB" id="9985472at2759"/>
<reference evidence="7" key="1">
    <citation type="journal article" date="2014" name="Proc. Natl. Acad. Sci. U.S.A.">
        <title>Extensive sampling of basidiomycete genomes demonstrates inadequacy of the white-rot/brown-rot paradigm for wood decay fungi.</title>
        <authorList>
            <person name="Riley R."/>
            <person name="Salamov A.A."/>
            <person name="Brown D.W."/>
            <person name="Nagy L.G."/>
            <person name="Floudas D."/>
            <person name="Held B.W."/>
            <person name="Levasseur A."/>
            <person name="Lombard V."/>
            <person name="Morin E."/>
            <person name="Otillar R."/>
            <person name="Lindquist E.A."/>
            <person name="Sun H."/>
            <person name="LaButti K.M."/>
            <person name="Schmutz J."/>
            <person name="Jabbour D."/>
            <person name="Luo H."/>
            <person name="Baker S.E."/>
            <person name="Pisabarro A.G."/>
            <person name="Walton J.D."/>
            <person name="Blanchette R.A."/>
            <person name="Henrissat B."/>
            <person name="Martin F."/>
            <person name="Cullen D."/>
            <person name="Hibbett D.S."/>
            <person name="Grigoriev I.V."/>
        </authorList>
    </citation>
    <scope>NUCLEOTIDE SEQUENCE [LARGE SCALE GENOMIC DNA]</scope>
    <source>
        <strain evidence="7">CBS 339.88</strain>
    </source>
</reference>
<sequence length="142" mass="15845">MAQEYDGNCYCGSVRWKIVLKDTSEARTSLCHCGNCKKFFSTDYGVTTKVPWSAYSLQPGADEPTTHVSDNNGSKLTRQFCGKCGSGIREWGEAAEGNFTYVCYGGLDDKGRKALPPKAEFFVSQREPWCQEILGNDVFRKD</sequence>
<dbReference type="PROSITE" id="PS51891">
    <property type="entry name" value="CENP_V_GFA"/>
    <property type="match status" value="1"/>
</dbReference>
<keyword evidence="2" id="KW-0479">Metal-binding</keyword>
<dbReference type="Proteomes" id="UP000027222">
    <property type="component" value="Unassembled WGS sequence"/>
</dbReference>
<evidence type="ECO:0000256" key="2">
    <source>
        <dbReference type="ARBA" id="ARBA00022723"/>
    </source>
</evidence>
<evidence type="ECO:0000256" key="4">
    <source>
        <dbReference type="ARBA" id="ARBA00023239"/>
    </source>
</evidence>
<dbReference type="InterPro" id="IPR006913">
    <property type="entry name" value="CENP-V/GFA"/>
</dbReference>
<evidence type="ECO:0000256" key="3">
    <source>
        <dbReference type="ARBA" id="ARBA00022833"/>
    </source>
</evidence>
<dbReference type="HOGENOM" id="CLU_055491_3_1_1"/>
<dbReference type="GO" id="GO:0016846">
    <property type="term" value="F:carbon-sulfur lyase activity"/>
    <property type="evidence" value="ECO:0007669"/>
    <property type="project" value="InterPro"/>
</dbReference>
<gene>
    <name evidence="6" type="ORF">GALMADRAFT_773633</name>
</gene>
<keyword evidence="3" id="KW-0862">Zinc</keyword>
<accession>A0A067SWH4</accession>
<comment type="similarity">
    <text evidence="1">Belongs to the Gfa family.</text>
</comment>
<dbReference type="EMBL" id="KL142390">
    <property type="protein sequence ID" value="KDR72019.1"/>
    <property type="molecule type" value="Genomic_DNA"/>
</dbReference>
<dbReference type="PANTHER" id="PTHR33337">
    <property type="entry name" value="GFA DOMAIN-CONTAINING PROTEIN"/>
    <property type="match status" value="1"/>
</dbReference>
<feature type="domain" description="CENP-V/GFA" evidence="5">
    <location>
        <begin position="5"/>
        <end position="130"/>
    </location>
</feature>